<evidence type="ECO:0000256" key="1">
    <source>
        <dbReference type="SAM" id="Phobius"/>
    </source>
</evidence>
<keyword evidence="1" id="KW-0472">Membrane</keyword>
<dbReference type="Proteomes" id="UP000183471">
    <property type="component" value="Unassembled WGS sequence"/>
</dbReference>
<gene>
    <name evidence="2" type="ORF">SAMN05216402_2048</name>
</gene>
<evidence type="ECO:0000313" key="3">
    <source>
        <dbReference type="Proteomes" id="UP000183471"/>
    </source>
</evidence>
<reference evidence="2 3" key="1">
    <citation type="submission" date="2016-10" db="EMBL/GenBank/DDBJ databases">
        <authorList>
            <person name="Varghese N."/>
            <person name="Submissions S."/>
        </authorList>
    </citation>
    <scope>NUCLEOTIDE SEQUENCE [LARGE SCALE GENOMIC DNA]</scope>
    <source>
        <strain evidence="2 3">Nl1</strain>
    </source>
</reference>
<keyword evidence="1" id="KW-1133">Transmembrane helix</keyword>
<dbReference type="EMBL" id="FNKY01000001">
    <property type="protein sequence ID" value="SDQ72996.1"/>
    <property type="molecule type" value="Genomic_DNA"/>
</dbReference>
<proteinExistence type="predicted"/>
<evidence type="ECO:0000313" key="2">
    <source>
        <dbReference type="EMBL" id="SDQ72996.1"/>
    </source>
</evidence>
<accession>A0ABY0TF05</accession>
<comment type="caution">
    <text evidence="2">The sequence shown here is derived from an EMBL/GenBank/DDBJ whole genome shotgun (WGS) entry which is preliminary data.</text>
</comment>
<keyword evidence="1" id="KW-0812">Transmembrane</keyword>
<protein>
    <submittedName>
        <fullName evidence="2">Uncharacterized protein</fullName>
    </submittedName>
</protein>
<name>A0ABY0TF05_9PROT</name>
<keyword evidence="3" id="KW-1185">Reference proteome</keyword>
<feature type="transmembrane region" description="Helical" evidence="1">
    <location>
        <begin position="21"/>
        <end position="37"/>
    </location>
</feature>
<sequence length="38" mass="4099">METAKMKPENSKDESTKHDNMLELVLIGLLAALVGLAS</sequence>
<organism evidence="2 3">
    <name type="scientific">Nitrosospira multiformis</name>
    <dbReference type="NCBI Taxonomy" id="1231"/>
    <lineage>
        <taxon>Bacteria</taxon>
        <taxon>Pseudomonadati</taxon>
        <taxon>Pseudomonadota</taxon>
        <taxon>Betaproteobacteria</taxon>
        <taxon>Nitrosomonadales</taxon>
        <taxon>Nitrosomonadaceae</taxon>
        <taxon>Nitrosospira</taxon>
    </lineage>
</organism>